<dbReference type="OrthoDB" id="9909019at2759"/>
<dbReference type="EMBL" id="CAJVPI010000216">
    <property type="protein sequence ID" value="CAG8502253.1"/>
    <property type="molecule type" value="Genomic_DNA"/>
</dbReference>
<evidence type="ECO:0000313" key="2">
    <source>
        <dbReference type="EMBL" id="CAG8502253.1"/>
    </source>
</evidence>
<sequence length="208" mass="23151">MLKTSWTDPGVIPRNLDPTPPTEESEVLDSIAQHDTPFPYYQSHHRDVAIAGSARTVLRMRTIIVSGLTTALEGGITQHFSPFFLMWSVGGLTAYHMYLISKNLTTHEQLRAPIARRNGARHPFDRHNLFKNCFSVLCRPSINSTIHRRSFVDITLPSTSAPTPTPSFPNLFSTAAVSPLNTRPQSQTQIHETVGSRDYQATLDANIA</sequence>
<protein>
    <submittedName>
        <fullName evidence="2">7789_t:CDS:1</fullName>
    </submittedName>
</protein>
<proteinExistence type="predicted"/>
<name>A0A9N8ZNY1_9GLOM</name>
<dbReference type="Proteomes" id="UP000789739">
    <property type="component" value="Unassembled WGS sequence"/>
</dbReference>
<gene>
    <name evidence="2" type="ORF">PBRASI_LOCUS2669</name>
</gene>
<reference evidence="2" key="1">
    <citation type="submission" date="2021-06" db="EMBL/GenBank/DDBJ databases">
        <authorList>
            <person name="Kallberg Y."/>
            <person name="Tangrot J."/>
            <person name="Rosling A."/>
        </authorList>
    </citation>
    <scope>NUCLEOTIDE SEQUENCE</scope>
    <source>
        <strain evidence="2">BR232B</strain>
    </source>
</reference>
<comment type="caution">
    <text evidence="2">The sequence shown here is derived from an EMBL/GenBank/DDBJ whole genome shotgun (WGS) entry which is preliminary data.</text>
</comment>
<feature type="region of interest" description="Disordered" evidence="1">
    <location>
        <begin position="1"/>
        <end position="25"/>
    </location>
</feature>
<dbReference type="AlphaFoldDB" id="A0A9N8ZNY1"/>
<accession>A0A9N8ZNY1</accession>
<organism evidence="2 3">
    <name type="scientific">Paraglomus brasilianum</name>
    <dbReference type="NCBI Taxonomy" id="144538"/>
    <lineage>
        <taxon>Eukaryota</taxon>
        <taxon>Fungi</taxon>
        <taxon>Fungi incertae sedis</taxon>
        <taxon>Mucoromycota</taxon>
        <taxon>Glomeromycotina</taxon>
        <taxon>Glomeromycetes</taxon>
        <taxon>Paraglomerales</taxon>
        <taxon>Paraglomeraceae</taxon>
        <taxon>Paraglomus</taxon>
    </lineage>
</organism>
<keyword evidence="3" id="KW-1185">Reference proteome</keyword>
<evidence type="ECO:0000313" key="3">
    <source>
        <dbReference type="Proteomes" id="UP000789739"/>
    </source>
</evidence>
<evidence type="ECO:0000256" key="1">
    <source>
        <dbReference type="SAM" id="MobiDB-lite"/>
    </source>
</evidence>